<protein>
    <submittedName>
        <fullName evidence="6">Cytochrome c, mono-and diheme variants</fullName>
    </submittedName>
</protein>
<dbReference type="PANTHER" id="PTHR35008">
    <property type="entry name" value="BLL4482 PROTEIN-RELATED"/>
    <property type="match status" value="1"/>
</dbReference>
<dbReference type="Pfam" id="PF00034">
    <property type="entry name" value="Cytochrom_C"/>
    <property type="match status" value="2"/>
</dbReference>
<dbReference type="STRING" id="1227549.SAMN05444007_103239"/>
<keyword evidence="1 4" id="KW-0349">Heme</keyword>
<evidence type="ECO:0000256" key="2">
    <source>
        <dbReference type="ARBA" id="ARBA00022723"/>
    </source>
</evidence>
<evidence type="ECO:0000313" key="6">
    <source>
        <dbReference type="EMBL" id="SEJ06233.1"/>
    </source>
</evidence>
<gene>
    <name evidence="6" type="ORF">SAMN05444007_103239</name>
</gene>
<dbReference type="RefSeq" id="WP_092363679.1">
    <property type="nucleotide sequence ID" value="NZ_BMGV01000003.1"/>
</dbReference>
<evidence type="ECO:0000313" key="7">
    <source>
        <dbReference type="Proteomes" id="UP000199379"/>
    </source>
</evidence>
<dbReference type="AlphaFoldDB" id="A0A1H6VNM5"/>
<dbReference type="Proteomes" id="UP000199379">
    <property type="component" value="Unassembled WGS sequence"/>
</dbReference>
<feature type="domain" description="Cytochrome c" evidence="5">
    <location>
        <begin position="185"/>
        <end position="291"/>
    </location>
</feature>
<dbReference type="SUPFAM" id="SSF46626">
    <property type="entry name" value="Cytochrome c"/>
    <property type="match status" value="2"/>
</dbReference>
<keyword evidence="2 4" id="KW-0479">Metal-binding</keyword>
<feature type="domain" description="Cytochrome c" evidence="5">
    <location>
        <begin position="38"/>
        <end position="144"/>
    </location>
</feature>
<dbReference type="PROSITE" id="PS51007">
    <property type="entry name" value="CYTC"/>
    <property type="match status" value="2"/>
</dbReference>
<evidence type="ECO:0000259" key="5">
    <source>
        <dbReference type="PROSITE" id="PS51007"/>
    </source>
</evidence>
<dbReference type="OrthoDB" id="9811281at2"/>
<dbReference type="Gene3D" id="1.10.760.10">
    <property type="entry name" value="Cytochrome c-like domain"/>
    <property type="match status" value="2"/>
</dbReference>
<reference evidence="6 7" key="1">
    <citation type="submission" date="2016-10" db="EMBL/GenBank/DDBJ databases">
        <authorList>
            <person name="de Groot N.N."/>
        </authorList>
    </citation>
    <scope>NUCLEOTIDE SEQUENCE [LARGE SCALE GENOMIC DNA]</scope>
    <source>
        <strain evidence="6 7">DSM 29340</strain>
    </source>
</reference>
<proteinExistence type="predicted"/>
<dbReference type="InterPro" id="IPR036909">
    <property type="entry name" value="Cyt_c-like_dom_sf"/>
</dbReference>
<accession>A0A1H6VNM5</accession>
<name>A0A1H6VNM5_9RHOB</name>
<dbReference type="PANTHER" id="PTHR35008:SF8">
    <property type="entry name" value="ALCOHOL DEHYDROGENASE CYTOCHROME C SUBUNIT"/>
    <property type="match status" value="1"/>
</dbReference>
<dbReference type="InterPro" id="IPR051459">
    <property type="entry name" value="Cytochrome_c-type_DH"/>
</dbReference>
<dbReference type="GO" id="GO:0046872">
    <property type="term" value="F:metal ion binding"/>
    <property type="evidence" value="ECO:0007669"/>
    <property type="project" value="UniProtKB-KW"/>
</dbReference>
<dbReference type="InterPro" id="IPR009056">
    <property type="entry name" value="Cyt_c-like_dom"/>
</dbReference>
<keyword evidence="7" id="KW-1185">Reference proteome</keyword>
<organism evidence="6 7">
    <name type="scientific">Cribrihabitans marinus</name>
    <dbReference type="NCBI Taxonomy" id="1227549"/>
    <lineage>
        <taxon>Bacteria</taxon>
        <taxon>Pseudomonadati</taxon>
        <taxon>Pseudomonadota</taxon>
        <taxon>Alphaproteobacteria</taxon>
        <taxon>Rhodobacterales</taxon>
        <taxon>Paracoccaceae</taxon>
        <taxon>Cribrihabitans</taxon>
    </lineage>
</organism>
<evidence type="ECO:0000256" key="3">
    <source>
        <dbReference type="ARBA" id="ARBA00023004"/>
    </source>
</evidence>
<dbReference type="GO" id="GO:0009055">
    <property type="term" value="F:electron transfer activity"/>
    <property type="evidence" value="ECO:0007669"/>
    <property type="project" value="InterPro"/>
</dbReference>
<dbReference type="GO" id="GO:0020037">
    <property type="term" value="F:heme binding"/>
    <property type="evidence" value="ECO:0007669"/>
    <property type="project" value="InterPro"/>
</dbReference>
<evidence type="ECO:0000256" key="1">
    <source>
        <dbReference type="ARBA" id="ARBA00022617"/>
    </source>
</evidence>
<keyword evidence="3 4" id="KW-0408">Iron</keyword>
<dbReference type="EMBL" id="FNYD01000003">
    <property type="protein sequence ID" value="SEJ06233.1"/>
    <property type="molecule type" value="Genomic_DNA"/>
</dbReference>
<sequence>MRRLLLRLLAAAIVLAVAGLWITRPRTVDAQRFDAMEGDAEAGEMVFTAAGCASCHHAPTSEDKLVLAGGQVFPSPFGAFVAPNISTDPQAGIGGWELVDLASALRHGTSPEGRHYYPAFPYASYTRMTDRQIADLWAFMQTLPADPTPSQPHQVGFPFNIRASLGGWKLLFLDDGWVLDEPPSPEVERGRVLVEALAHCGECHTPRNPLGGLRTDAWLTGAPNPAGKGTIPPLTPAKLDWSAGDIAYYLETGFTPDYDTAGGHMVAVIENFAQLPAEDREAVAAYLKALPGGSAEN</sequence>
<evidence type="ECO:0000256" key="4">
    <source>
        <dbReference type="PROSITE-ProRule" id="PRU00433"/>
    </source>
</evidence>